<name>A0A6A6XL15_9PLEO</name>
<dbReference type="Proteomes" id="UP000799757">
    <property type="component" value="Unassembled WGS sequence"/>
</dbReference>
<protein>
    <recommendedName>
        <fullName evidence="3">Geranylgeranyl pyrophosphate synthetase</fullName>
    </recommendedName>
</protein>
<gene>
    <name evidence="1" type="ORF">K505DRAFT_299398</name>
</gene>
<dbReference type="PANTHER" id="PTHR35179">
    <property type="entry name" value="PROTEIN CBG02620"/>
    <property type="match status" value="1"/>
</dbReference>
<evidence type="ECO:0000313" key="1">
    <source>
        <dbReference type="EMBL" id="KAF2796868.1"/>
    </source>
</evidence>
<dbReference type="AlphaFoldDB" id="A0A6A6XL15"/>
<evidence type="ECO:0008006" key="3">
    <source>
        <dbReference type="Google" id="ProtNLM"/>
    </source>
</evidence>
<dbReference type="EMBL" id="MU001820">
    <property type="protein sequence ID" value="KAF2796868.1"/>
    <property type="molecule type" value="Genomic_DNA"/>
</dbReference>
<reference evidence="1" key="1">
    <citation type="journal article" date="2020" name="Stud. Mycol.">
        <title>101 Dothideomycetes genomes: a test case for predicting lifestyles and emergence of pathogens.</title>
        <authorList>
            <person name="Haridas S."/>
            <person name="Albert R."/>
            <person name="Binder M."/>
            <person name="Bloem J."/>
            <person name="Labutti K."/>
            <person name="Salamov A."/>
            <person name="Andreopoulos B."/>
            <person name="Baker S."/>
            <person name="Barry K."/>
            <person name="Bills G."/>
            <person name="Bluhm B."/>
            <person name="Cannon C."/>
            <person name="Castanera R."/>
            <person name="Culley D."/>
            <person name="Daum C."/>
            <person name="Ezra D."/>
            <person name="Gonzalez J."/>
            <person name="Henrissat B."/>
            <person name="Kuo A."/>
            <person name="Liang C."/>
            <person name="Lipzen A."/>
            <person name="Lutzoni F."/>
            <person name="Magnuson J."/>
            <person name="Mondo S."/>
            <person name="Nolan M."/>
            <person name="Ohm R."/>
            <person name="Pangilinan J."/>
            <person name="Park H.-J."/>
            <person name="Ramirez L."/>
            <person name="Alfaro M."/>
            <person name="Sun H."/>
            <person name="Tritt A."/>
            <person name="Yoshinaga Y."/>
            <person name="Zwiers L.-H."/>
            <person name="Turgeon B."/>
            <person name="Goodwin S."/>
            <person name="Spatafora J."/>
            <person name="Crous P."/>
            <person name="Grigoriev I."/>
        </authorList>
    </citation>
    <scope>NUCLEOTIDE SEQUENCE</scope>
    <source>
        <strain evidence="1">CBS 109.77</strain>
    </source>
</reference>
<evidence type="ECO:0000313" key="2">
    <source>
        <dbReference type="Proteomes" id="UP000799757"/>
    </source>
</evidence>
<organism evidence="1 2">
    <name type="scientific">Melanomma pulvis-pyrius CBS 109.77</name>
    <dbReference type="NCBI Taxonomy" id="1314802"/>
    <lineage>
        <taxon>Eukaryota</taxon>
        <taxon>Fungi</taxon>
        <taxon>Dikarya</taxon>
        <taxon>Ascomycota</taxon>
        <taxon>Pezizomycotina</taxon>
        <taxon>Dothideomycetes</taxon>
        <taxon>Pleosporomycetidae</taxon>
        <taxon>Pleosporales</taxon>
        <taxon>Melanommataceae</taxon>
        <taxon>Melanomma</taxon>
    </lineage>
</organism>
<proteinExistence type="predicted"/>
<accession>A0A6A6XL15</accession>
<keyword evidence="2" id="KW-1185">Reference proteome</keyword>
<sequence length="391" mass="43511">MLKNAGDVVQSINVTSIEAGTIEVSSSAGFELLCTYGWIEQAKHKSGPSIYVPGCPPKWIPATLPIKLEPDKGSQFVDQNAYRLPTYPFEPIFWALDIMNPEIRLYDVDVVCNRNSLRKLLDIASGRRPDPFVMHLHMLQNSLFITRKEKNARTMIRGNGNSGYGHSFEKAFTEAQEGIKDSTGHHRVVRYNMGGLNCVVRFEVDAYYDGLGEGTGAGSFDHTCSLTVAMQQLSLLNTTASHSTNPLKSQKKAIEKGTVLPSSKMAEIKTQGKKSRSLNQYLPQLWFGRTPHLLIGKHPAADGIFKEIINIHAGSKFGEWEEENQDALKKLVGILNKLKEIMSDMEKGAAMLLYEKKGGPLQVLKMKQPTQVLPEESKKYWNSEETGSPVV</sequence>
<dbReference type="PANTHER" id="PTHR35179:SF1">
    <property type="entry name" value="INTEGRAL MEMBRANE PROTEIN"/>
    <property type="match status" value="1"/>
</dbReference>
<dbReference type="OrthoDB" id="420564at2759"/>